<dbReference type="InterPro" id="IPR027417">
    <property type="entry name" value="P-loop_NTPase"/>
</dbReference>
<reference evidence="4" key="1">
    <citation type="submission" date="2017-09" db="EMBL/GenBank/DDBJ databases">
        <title>Depth-based differentiation of microbial function through sediment-hosted aquifers and enrichment of novel symbionts in the deep terrestrial subsurface.</title>
        <authorList>
            <person name="Probst A.J."/>
            <person name="Ladd B."/>
            <person name="Jarett J.K."/>
            <person name="Geller-Mcgrath D.E."/>
            <person name="Sieber C.M.K."/>
            <person name="Emerson J.B."/>
            <person name="Anantharaman K."/>
            <person name="Thomas B.C."/>
            <person name="Malmstrom R."/>
            <person name="Stieglmeier M."/>
            <person name="Klingl A."/>
            <person name="Woyke T."/>
            <person name="Ryan C.M."/>
            <person name="Banfield J.F."/>
        </authorList>
    </citation>
    <scope>NUCLEOTIDE SEQUENCE [LARGE SCALE GENOMIC DNA]</scope>
</reference>
<dbReference type="PANTHER" id="PTHR33295">
    <property type="entry name" value="ATPASE"/>
    <property type="match status" value="1"/>
</dbReference>
<evidence type="ECO:0000259" key="2">
    <source>
        <dbReference type="Pfam" id="PF13635"/>
    </source>
</evidence>
<dbReference type="Proteomes" id="UP000228996">
    <property type="component" value="Unassembled WGS sequence"/>
</dbReference>
<evidence type="ECO:0000313" key="4">
    <source>
        <dbReference type="Proteomes" id="UP000228996"/>
    </source>
</evidence>
<dbReference type="InterPro" id="IPR025420">
    <property type="entry name" value="DUF4143"/>
</dbReference>
<dbReference type="AlphaFoldDB" id="A0A2M6XE12"/>
<feature type="domain" description="AAA" evidence="1">
    <location>
        <begin position="39"/>
        <end position="159"/>
    </location>
</feature>
<dbReference type="Pfam" id="PF13635">
    <property type="entry name" value="DUF4143"/>
    <property type="match status" value="1"/>
</dbReference>
<sequence length="414" mass="47830">MIKNTVLKQKEVKEQLLSLLYIERTKAVEARKWLDSDLIKVVLGPRRAGKSVFSLMLLKDRPFAYFNFDDESISEYEKFNYDELMGELKSVYGETKNILFDEIQNLPKWELFVSRLHREGYNLILTGSNARLLSKELSTALTGRHIPIEILPFDFKEFLCAKQHNDSPDDLLRLFGQYLVSGGYPEVTVKNLDPKEYLKVLFDSLLFKDVVKRHKVRFSELIDSLGSYLINNVSSQYSLRKLTSVLGFKSGVTLEKYMSYLTEAYITFSFHRYSFKAGERIKSPKKIYVVDNGFVTAKAVQFSPDNGKLLENLVFTELVKQGLEPNREIFYYKTRNDREIDFVLKSGSATDELIQVVYETNSPDTERREVKALLEASGELGVKNLTILTWNEKKVVNEDGLTVNFVPAWERFSI</sequence>
<comment type="caution">
    <text evidence="3">The sequence shown here is derived from an EMBL/GenBank/DDBJ whole genome shotgun (WGS) entry which is preliminary data.</text>
</comment>
<name>A0A2M6XE12_9BACT</name>
<dbReference type="Pfam" id="PF13173">
    <property type="entry name" value="AAA_14"/>
    <property type="match status" value="1"/>
</dbReference>
<dbReference type="EMBL" id="PEYO01000005">
    <property type="protein sequence ID" value="PIU03886.1"/>
    <property type="molecule type" value="Genomic_DNA"/>
</dbReference>
<evidence type="ECO:0000313" key="3">
    <source>
        <dbReference type="EMBL" id="PIU03886.1"/>
    </source>
</evidence>
<dbReference type="InterPro" id="IPR041682">
    <property type="entry name" value="AAA_14"/>
</dbReference>
<dbReference type="SUPFAM" id="SSF52540">
    <property type="entry name" value="P-loop containing nucleoside triphosphate hydrolases"/>
    <property type="match status" value="1"/>
</dbReference>
<feature type="domain" description="DUF4143" evidence="2">
    <location>
        <begin position="208"/>
        <end position="349"/>
    </location>
</feature>
<evidence type="ECO:0000259" key="1">
    <source>
        <dbReference type="Pfam" id="PF13173"/>
    </source>
</evidence>
<proteinExistence type="predicted"/>
<protein>
    <submittedName>
        <fullName evidence="3">ATPase</fullName>
    </submittedName>
</protein>
<dbReference type="PANTHER" id="PTHR33295:SF8">
    <property type="entry name" value="AAA+ ATPASE DOMAIN-CONTAINING PROTEIN"/>
    <property type="match status" value="1"/>
</dbReference>
<organism evidence="3 4">
    <name type="scientific">Candidatus Shapirobacteria bacterium CG08_land_8_20_14_0_20_39_18</name>
    <dbReference type="NCBI Taxonomy" id="1974883"/>
    <lineage>
        <taxon>Bacteria</taxon>
        <taxon>Candidatus Shapironibacteriota</taxon>
    </lineage>
</organism>
<accession>A0A2M6XE12</accession>
<gene>
    <name evidence="3" type="ORF">COT44_01215</name>
</gene>